<dbReference type="InterPro" id="IPR050905">
    <property type="entry name" value="Plant_NBS-LRR"/>
</dbReference>
<comment type="caution">
    <text evidence="3">The sequence shown here is derived from an EMBL/GenBank/DDBJ whole genome shotgun (WGS) entry which is preliminary data.</text>
</comment>
<reference evidence="3 4" key="1">
    <citation type="journal article" date="2023" name="Plants (Basel)">
        <title>Bridging the Gap: Combining Genomics and Transcriptomics Approaches to Understand Stylosanthes scabra, an Orphan Legume from the Brazilian Caatinga.</title>
        <authorList>
            <person name="Ferreira-Neto J.R.C."/>
            <person name="da Silva M.D."/>
            <person name="Binneck E."/>
            <person name="de Melo N.F."/>
            <person name="da Silva R.H."/>
            <person name="de Melo A.L.T.M."/>
            <person name="Pandolfi V."/>
            <person name="Bustamante F.O."/>
            <person name="Brasileiro-Vidal A.C."/>
            <person name="Benko-Iseppon A.M."/>
        </authorList>
    </citation>
    <scope>NUCLEOTIDE SEQUENCE [LARGE SCALE GENOMIC DNA]</scope>
    <source>
        <tissue evidence="3">Leaves</tissue>
    </source>
</reference>
<dbReference type="Gene3D" id="3.80.10.10">
    <property type="entry name" value="Ribonuclease Inhibitor"/>
    <property type="match status" value="4"/>
</dbReference>
<dbReference type="EMBL" id="JASCZI010060564">
    <property type="protein sequence ID" value="MED6133978.1"/>
    <property type="molecule type" value="Genomic_DNA"/>
</dbReference>
<dbReference type="PANTHER" id="PTHR33463:SF209">
    <property type="entry name" value="DISEASE RESISTANCE PROTEIN RPS2-LIKE"/>
    <property type="match status" value="1"/>
</dbReference>
<accession>A0ABU6SCX5</accession>
<dbReference type="Proteomes" id="UP001341840">
    <property type="component" value="Unassembled WGS sequence"/>
</dbReference>
<evidence type="ECO:0000313" key="3">
    <source>
        <dbReference type="EMBL" id="MED6133978.1"/>
    </source>
</evidence>
<sequence length="1123" mass="128592">MQRLEVQKCRSVKTIFDVKCITKDKPLLPIKFSLKELVLEKLPNLESIWNEDPDGILNFQLLQQVRVDTCKSLTSLFPKSAAKDVDKLENLELKHCESLVEIVPGIEATPEETTRDSIMFPCLTSLTLMDLPKFNCFYCLFHCVRLKKLNGHNPLIENQVCFKEVTPKLINLSLGEKEAKIIGHKECEGSHFCDINVLDLQSFNVKLVCDELPYAFLQKVSSCIKSLEVSNSSIKEIFCSERPNLDCVQFLSQLKELKLASLSRLTSIGFEHSWIQDSSILKTLETLNVESCSGLTNLVSSPICFSNLTHLILSKCDSMIYLFTSATAKSLTQLKEMKISYCKSMQWIVSNEGEEAIHDDEIVFKQLQELRLEFLKNLRTFYNGGFTLSFPSLEELKVFGCNRMGTFCESTVNTSKLSAVVYDGIFGKSTPLEVDLNFTFRNTYKIEVAKFLRKVKELKLSEKPSIHGIWDCSFQVPSHCFIRLKILFVEKCEFTSVVIPSHILSLLCKLEELVVRQCDSVKAIFEVRHEAEDTQINSLRSSLKKLTIEQLPNLEHIWDSDPTQQISCFHSFQEVYVHGCNSLEYLFPASMAENLIKLEKLEVTNCDKLVEIVAKDEAAVEGDPKEFALKSMTSIKLWNLPELKCFYPASHKLECPKLEEVHLFHCDKLKTFECESQIFQPSKSENQAIFLSKKVFPYLKFLALCKEEIIMMLNGQFGVNDLSKLEALEVQCFHDDSDTFPYELLQQLPTIQKLLVSCSSFKEIFCTERPSMDCVKEIVIPHLKCLELSTLSKLNSIGLEHSWMQKFSEKLEKLQIDQCHCLRSMVPSKVSFSSLIELNISKCNGLVNLFTPSTSRTLHQLNNISIENCESLEEIVSEEVEEWSKLDEEEIIFKKLKTLSLRSLPNLGRFYNGNVALKFPSLVRLLLIDCNKMKIFCAGTVTVNRCMEVQYKEVDTEVPYFIREKHKFLVDGDLNLAVQNIFDEADEDAVLLEVDLNRAVRKAFERMIDANMFPSNSSSPTQISVGLIRRKMLKSERVGSSSFRRTLIRRKLNPTQDPTEMIKLISQTSDGKPDSNEMTRYIQSDSKSDGNVGNELLFVRLKIRRKRSEIFKIHFVYSYTILS</sequence>
<gene>
    <name evidence="3" type="ORF">PIB30_033205</name>
</gene>
<feature type="domain" description="Disease resistance protein At4g27190-like leucine-rich repeats" evidence="2">
    <location>
        <begin position="455"/>
        <end position="607"/>
    </location>
</feature>
<keyword evidence="4" id="KW-1185">Reference proteome</keyword>
<evidence type="ECO:0000313" key="4">
    <source>
        <dbReference type="Proteomes" id="UP001341840"/>
    </source>
</evidence>
<name>A0ABU6SCX5_9FABA</name>
<evidence type="ECO:0000256" key="1">
    <source>
        <dbReference type="ARBA" id="ARBA00022821"/>
    </source>
</evidence>
<feature type="domain" description="Disease resistance protein At4g27190-like leucine-rich repeats" evidence="2">
    <location>
        <begin position="830"/>
        <end position="935"/>
    </location>
</feature>
<protein>
    <recommendedName>
        <fullName evidence="2">Disease resistance protein At4g27190-like leucine-rich repeats domain-containing protein</fullName>
    </recommendedName>
</protein>
<feature type="domain" description="Disease resistance protein At4g27190-like leucine-rich repeats" evidence="2">
    <location>
        <begin position="303"/>
        <end position="407"/>
    </location>
</feature>
<organism evidence="3 4">
    <name type="scientific">Stylosanthes scabra</name>
    <dbReference type="NCBI Taxonomy" id="79078"/>
    <lineage>
        <taxon>Eukaryota</taxon>
        <taxon>Viridiplantae</taxon>
        <taxon>Streptophyta</taxon>
        <taxon>Embryophyta</taxon>
        <taxon>Tracheophyta</taxon>
        <taxon>Spermatophyta</taxon>
        <taxon>Magnoliopsida</taxon>
        <taxon>eudicotyledons</taxon>
        <taxon>Gunneridae</taxon>
        <taxon>Pentapetalae</taxon>
        <taxon>rosids</taxon>
        <taxon>fabids</taxon>
        <taxon>Fabales</taxon>
        <taxon>Fabaceae</taxon>
        <taxon>Papilionoideae</taxon>
        <taxon>50 kb inversion clade</taxon>
        <taxon>dalbergioids sensu lato</taxon>
        <taxon>Dalbergieae</taxon>
        <taxon>Pterocarpus clade</taxon>
        <taxon>Stylosanthes</taxon>
    </lineage>
</organism>
<evidence type="ECO:0000259" key="2">
    <source>
        <dbReference type="Pfam" id="PF23247"/>
    </source>
</evidence>
<feature type="domain" description="Disease resistance protein At4g27190-like leucine-rich repeats" evidence="2">
    <location>
        <begin position="1"/>
        <end position="97"/>
    </location>
</feature>
<dbReference type="InterPro" id="IPR032675">
    <property type="entry name" value="LRR_dom_sf"/>
</dbReference>
<keyword evidence="1" id="KW-0611">Plant defense</keyword>
<dbReference type="PANTHER" id="PTHR33463">
    <property type="entry name" value="NB-ARC DOMAIN-CONTAINING PROTEIN-RELATED"/>
    <property type="match status" value="1"/>
</dbReference>
<dbReference type="SUPFAM" id="SSF52047">
    <property type="entry name" value="RNI-like"/>
    <property type="match status" value="3"/>
</dbReference>
<dbReference type="InterPro" id="IPR057135">
    <property type="entry name" value="At4g27190-like_LRR"/>
</dbReference>
<proteinExistence type="predicted"/>
<dbReference type="Pfam" id="PF23247">
    <property type="entry name" value="LRR_RPS2"/>
    <property type="match status" value="4"/>
</dbReference>